<dbReference type="VEuPathDB" id="TriTrypDB:LdCL_280015300"/>
<accession>A0A504X349</accession>
<dbReference type="VEuPathDB" id="TriTrypDB:LDHU3_28.1280"/>
<proteinExistence type="predicted"/>
<dbReference type="VEuPathDB" id="TriTrypDB:LdBPK_281070.1"/>
<sequence>MSRCTNKISGGTARANLVDHGVYVKPMSLNPFLGAVHDGTSTGYCQGYSAKPMHWLYRFRYNVLPQGISCGFFSRNPYGRYVHWLEVSTIEKIRMQLQSPWVQQQRFNKKIDIDQQVYRWVHRVPEFSITDPIREIYKLEIGANEPYLEHVRGMGREKELTLYANERTEGAGSIRPLNIRHEDLSGHNPGPLMSGHGV</sequence>
<organism evidence="1 2">
    <name type="scientific">Leishmania donovani</name>
    <dbReference type="NCBI Taxonomy" id="5661"/>
    <lineage>
        <taxon>Eukaryota</taxon>
        <taxon>Discoba</taxon>
        <taxon>Euglenozoa</taxon>
        <taxon>Kinetoplastea</taxon>
        <taxon>Metakinetoplastina</taxon>
        <taxon>Trypanosomatida</taxon>
        <taxon>Trypanosomatidae</taxon>
        <taxon>Leishmaniinae</taxon>
        <taxon>Leishmania</taxon>
    </lineage>
</organism>
<reference evidence="2" key="1">
    <citation type="submission" date="2019-02" db="EMBL/GenBank/DDBJ databases">
        <title>FDA dAtabase for Regulatory Grade micrObial Sequences (FDA-ARGOS): Supporting development and validation of Infectious Disease Dx tests.</title>
        <authorList>
            <person name="Duncan R."/>
            <person name="Fisher C."/>
            <person name="Tallon L."/>
            <person name="Sadzewicz L."/>
            <person name="Sengamalay N."/>
            <person name="Ott S."/>
            <person name="Godinez A."/>
            <person name="Nagaraj S."/>
            <person name="Vavikolanu K."/>
            <person name="Vyas G."/>
            <person name="Nadendla S."/>
            <person name="Aluvathingal J."/>
            <person name="Sichtig H."/>
        </authorList>
    </citation>
    <scope>NUCLEOTIDE SEQUENCE [LARGE SCALE GENOMIC DNA]</scope>
    <source>
        <strain evidence="2">FDAARGOS_360</strain>
    </source>
</reference>
<evidence type="ECO:0000313" key="1">
    <source>
        <dbReference type="EMBL" id="TPP40530.1"/>
    </source>
</evidence>
<dbReference type="EMBL" id="RHLD01000012">
    <property type="protein sequence ID" value="TPP40530.1"/>
    <property type="molecule type" value="Genomic_DNA"/>
</dbReference>
<protein>
    <submittedName>
        <fullName evidence="1">Uncharacterized protein</fullName>
    </submittedName>
</protein>
<gene>
    <name evidence="1" type="ORF">CGC20_13575</name>
</gene>
<dbReference type="AlphaFoldDB" id="A0A504X349"/>
<comment type="caution">
    <text evidence="1">The sequence shown here is derived from an EMBL/GenBank/DDBJ whole genome shotgun (WGS) entry which is preliminary data.</text>
</comment>
<evidence type="ECO:0000313" key="2">
    <source>
        <dbReference type="Proteomes" id="UP000318821"/>
    </source>
</evidence>
<dbReference type="Proteomes" id="UP000318821">
    <property type="component" value="Unassembled WGS sequence"/>
</dbReference>
<name>A0A504X349_LEIDO</name>